<comment type="caution">
    <text evidence="1">The sequence shown here is derived from an EMBL/GenBank/DDBJ whole genome shotgun (WGS) entry which is preliminary data.</text>
</comment>
<keyword evidence="2" id="KW-1185">Reference proteome</keyword>
<sequence>MAFYERTEPSSPIPHLARRMRRMVAMDFLQLMEEIAPSGLKEFRSIAGVEDERKK</sequence>
<accession>A0ABW2B9B9</accession>
<organism evidence="1 2">
    <name type="scientific">Sulfitobacter porphyrae</name>
    <dbReference type="NCBI Taxonomy" id="1246864"/>
    <lineage>
        <taxon>Bacteria</taxon>
        <taxon>Pseudomonadati</taxon>
        <taxon>Pseudomonadota</taxon>
        <taxon>Alphaproteobacteria</taxon>
        <taxon>Rhodobacterales</taxon>
        <taxon>Roseobacteraceae</taxon>
        <taxon>Sulfitobacter</taxon>
    </lineage>
</organism>
<reference evidence="2" key="1">
    <citation type="journal article" date="2019" name="Int. J. Syst. Evol. Microbiol.">
        <title>The Global Catalogue of Microorganisms (GCM) 10K type strain sequencing project: providing services to taxonomists for standard genome sequencing and annotation.</title>
        <authorList>
            <consortium name="The Broad Institute Genomics Platform"/>
            <consortium name="The Broad Institute Genome Sequencing Center for Infectious Disease"/>
            <person name="Wu L."/>
            <person name="Ma J."/>
        </authorList>
    </citation>
    <scope>NUCLEOTIDE SEQUENCE [LARGE SCALE GENOMIC DNA]</scope>
    <source>
        <strain evidence="2">CCUG 66188</strain>
    </source>
</reference>
<protein>
    <submittedName>
        <fullName evidence="1">Uncharacterized protein</fullName>
    </submittedName>
</protein>
<dbReference type="EMBL" id="JBHSWG010000004">
    <property type="protein sequence ID" value="MFC6762340.1"/>
    <property type="molecule type" value="Genomic_DNA"/>
</dbReference>
<evidence type="ECO:0000313" key="1">
    <source>
        <dbReference type="EMBL" id="MFC6762340.1"/>
    </source>
</evidence>
<gene>
    <name evidence="1" type="ORF">ACFQFQ_26935</name>
</gene>
<dbReference type="Proteomes" id="UP001596353">
    <property type="component" value="Unassembled WGS sequence"/>
</dbReference>
<proteinExistence type="predicted"/>
<evidence type="ECO:0000313" key="2">
    <source>
        <dbReference type="Proteomes" id="UP001596353"/>
    </source>
</evidence>
<name>A0ABW2B9B9_9RHOB</name>